<feature type="transmembrane region" description="Helical" evidence="1">
    <location>
        <begin position="43"/>
        <end position="59"/>
    </location>
</feature>
<evidence type="ECO:0000313" key="3">
    <source>
        <dbReference type="Proteomes" id="UP001201549"/>
    </source>
</evidence>
<name>A0ABT2FLY6_9GAMM</name>
<keyword evidence="1" id="KW-0472">Membrane</keyword>
<dbReference type="Proteomes" id="UP001201549">
    <property type="component" value="Unassembled WGS sequence"/>
</dbReference>
<keyword evidence="1" id="KW-1133">Transmembrane helix</keyword>
<gene>
    <name evidence="2" type="ORF">L9G74_12905</name>
</gene>
<accession>A0ABT2FLY6</accession>
<keyword evidence="3" id="KW-1185">Reference proteome</keyword>
<sequence length="91" mass="10383">METALFYGFLLLLMVTAVALLYLSSKQQALLSHPIAVAPWRYLAYMLLLCSFCGWHLVLTPAAAFFWWLLVLGIMFGTLPFIALFKREPLK</sequence>
<evidence type="ECO:0000256" key="1">
    <source>
        <dbReference type="SAM" id="Phobius"/>
    </source>
</evidence>
<organism evidence="2 3">
    <name type="scientific">Shewanella electrica</name>
    <dbReference type="NCBI Taxonomy" id="515560"/>
    <lineage>
        <taxon>Bacteria</taxon>
        <taxon>Pseudomonadati</taxon>
        <taxon>Pseudomonadota</taxon>
        <taxon>Gammaproteobacteria</taxon>
        <taxon>Alteromonadales</taxon>
        <taxon>Shewanellaceae</taxon>
        <taxon>Shewanella</taxon>
    </lineage>
</organism>
<evidence type="ECO:0000313" key="2">
    <source>
        <dbReference type="EMBL" id="MCS4557345.1"/>
    </source>
</evidence>
<keyword evidence="1" id="KW-0812">Transmembrane</keyword>
<protein>
    <recommendedName>
        <fullName evidence="4">Iron uptake protein</fullName>
    </recommendedName>
</protein>
<proteinExistence type="predicted"/>
<dbReference type="RefSeq" id="WP_238896823.1">
    <property type="nucleotide sequence ID" value="NZ_JAKOGG010000008.1"/>
</dbReference>
<feature type="transmembrane region" description="Helical" evidence="1">
    <location>
        <begin position="65"/>
        <end position="85"/>
    </location>
</feature>
<reference evidence="3" key="1">
    <citation type="submission" date="2023-07" db="EMBL/GenBank/DDBJ databases">
        <title>Shewanella mangrovi sp. nov., an acetaldehyde- degrading bacterium isolated from mangrove sediment.</title>
        <authorList>
            <person name="Liu Y."/>
        </authorList>
    </citation>
    <scope>NUCLEOTIDE SEQUENCE [LARGE SCALE GENOMIC DNA]</scope>
    <source>
        <strain evidence="3">C32</strain>
    </source>
</reference>
<dbReference type="EMBL" id="JAKOGG010000008">
    <property type="protein sequence ID" value="MCS4557345.1"/>
    <property type="molecule type" value="Genomic_DNA"/>
</dbReference>
<feature type="transmembrane region" description="Helical" evidence="1">
    <location>
        <begin position="6"/>
        <end position="23"/>
    </location>
</feature>
<evidence type="ECO:0008006" key="4">
    <source>
        <dbReference type="Google" id="ProtNLM"/>
    </source>
</evidence>
<comment type="caution">
    <text evidence="2">The sequence shown here is derived from an EMBL/GenBank/DDBJ whole genome shotgun (WGS) entry which is preliminary data.</text>
</comment>